<dbReference type="InterPro" id="IPR005467">
    <property type="entry name" value="His_kinase_dom"/>
</dbReference>
<dbReference type="InterPro" id="IPR050736">
    <property type="entry name" value="Sensor_HK_Regulatory"/>
</dbReference>
<keyword evidence="6" id="KW-0902">Two-component regulatory system</keyword>
<dbReference type="CDD" id="cd00082">
    <property type="entry name" value="HisKA"/>
    <property type="match status" value="1"/>
</dbReference>
<evidence type="ECO:0000259" key="8">
    <source>
        <dbReference type="PROSITE" id="PS50109"/>
    </source>
</evidence>
<dbReference type="InterPro" id="IPR003661">
    <property type="entry name" value="HisK_dim/P_dom"/>
</dbReference>
<protein>
    <recommendedName>
        <fullName evidence="2">histidine kinase</fullName>
        <ecNumber evidence="2">2.7.13.3</ecNumber>
    </recommendedName>
</protein>
<dbReference type="Pfam" id="PF00072">
    <property type="entry name" value="Response_reg"/>
    <property type="match status" value="1"/>
</dbReference>
<dbReference type="InterPro" id="IPR013656">
    <property type="entry name" value="PAS_4"/>
</dbReference>
<dbReference type="InterPro" id="IPR003594">
    <property type="entry name" value="HATPase_dom"/>
</dbReference>
<evidence type="ECO:0000256" key="7">
    <source>
        <dbReference type="PROSITE-ProRule" id="PRU00169"/>
    </source>
</evidence>
<dbReference type="SUPFAM" id="SSF47384">
    <property type="entry name" value="Homodimeric domain of signal transducing histidine kinase"/>
    <property type="match status" value="1"/>
</dbReference>
<dbReference type="NCBIfam" id="TIGR00229">
    <property type="entry name" value="sensory_box"/>
    <property type="match status" value="1"/>
</dbReference>
<dbReference type="SUPFAM" id="SSF55785">
    <property type="entry name" value="PYP-like sensor domain (PAS domain)"/>
    <property type="match status" value="1"/>
</dbReference>
<dbReference type="RefSeq" id="WP_310929057.1">
    <property type="nucleotide sequence ID" value="NZ_JAMQOQ010000003.1"/>
</dbReference>
<evidence type="ECO:0000256" key="1">
    <source>
        <dbReference type="ARBA" id="ARBA00000085"/>
    </source>
</evidence>
<dbReference type="PROSITE" id="PS50112">
    <property type="entry name" value="PAS"/>
    <property type="match status" value="1"/>
</dbReference>
<evidence type="ECO:0000256" key="4">
    <source>
        <dbReference type="ARBA" id="ARBA00022679"/>
    </source>
</evidence>
<evidence type="ECO:0000259" key="9">
    <source>
        <dbReference type="PROSITE" id="PS50110"/>
    </source>
</evidence>
<dbReference type="Proteomes" id="UP001254813">
    <property type="component" value="Unassembled WGS sequence"/>
</dbReference>
<dbReference type="Gene3D" id="3.40.50.2300">
    <property type="match status" value="1"/>
</dbReference>
<evidence type="ECO:0000313" key="12">
    <source>
        <dbReference type="EMBL" id="MDS0295196.1"/>
    </source>
</evidence>
<feature type="domain" description="Histidine kinase" evidence="8">
    <location>
        <begin position="277"/>
        <end position="464"/>
    </location>
</feature>
<name>A0ABU2G328_9EURY</name>
<keyword evidence="3 7" id="KW-0597">Phosphoprotein</keyword>
<dbReference type="InterPro" id="IPR000700">
    <property type="entry name" value="PAS-assoc_C"/>
</dbReference>
<dbReference type="SMART" id="SM00448">
    <property type="entry name" value="REC"/>
    <property type="match status" value="1"/>
</dbReference>
<dbReference type="PROSITE" id="PS50113">
    <property type="entry name" value="PAC"/>
    <property type="match status" value="1"/>
</dbReference>
<dbReference type="SMART" id="SM00091">
    <property type="entry name" value="PAS"/>
    <property type="match status" value="1"/>
</dbReference>
<dbReference type="InterPro" id="IPR001789">
    <property type="entry name" value="Sig_transdc_resp-reg_receiver"/>
</dbReference>
<evidence type="ECO:0000313" key="13">
    <source>
        <dbReference type="Proteomes" id="UP001254813"/>
    </source>
</evidence>
<dbReference type="InterPro" id="IPR035965">
    <property type="entry name" value="PAS-like_dom_sf"/>
</dbReference>
<dbReference type="CDD" id="cd00156">
    <property type="entry name" value="REC"/>
    <property type="match status" value="1"/>
</dbReference>
<evidence type="ECO:0000259" key="11">
    <source>
        <dbReference type="PROSITE" id="PS50113"/>
    </source>
</evidence>
<dbReference type="Gene3D" id="3.30.565.10">
    <property type="entry name" value="Histidine kinase-like ATPase, C-terminal domain"/>
    <property type="match status" value="1"/>
</dbReference>
<feature type="domain" description="PAC" evidence="11">
    <location>
        <begin position="214"/>
        <end position="266"/>
    </location>
</feature>
<dbReference type="PANTHER" id="PTHR43711:SF1">
    <property type="entry name" value="HISTIDINE KINASE 1"/>
    <property type="match status" value="1"/>
</dbReference>
<sequence length="470" mass="51064">MSITVLHVDDDPMFGDLVASYLDCEDDITVESTAGASAAMDRLRRTDVDCVVSDYDMPGTNGLELLAEVRTVCPEVPFILFTGKGSEEIASDAINNGVTDYLQKGGGVDKFDVLRNSVRNAVSRYQGEHELMLSRRFIERVLKLSPAAILVFDREGTVVQANERAEGLLGVEASELVGRSGSEPGWEVVDEKRAPVSADPFFCTRVLETGETVSDVVRGVRQPDGRLAWLSVSAAPLWDDADAIENVIAVMADVTDQHRRERALADTLKQFDGFASVLSHDLGNVLAIAQGRLELAERTGDASHLEQVERALERSVGLLEDLTTVMRSGSFVDEIGDVDARAVFEAAWETQETKRATFETEPLAVRADENALLRMFENLIRNALEHGTDTVAVRLGRLDDGFYVEDDGDGIPAADRDRVFDPGYSTKAGGTGFGLVSIQQIAFAHGWTIAVADSPDGGARFEFSDVTLAD</sequence>
<dbReference type="CDD" id="cd00075">
    <property type="entry name" value="HATPase"/>
    <property type="match status" value="1"/>
</dbReference>
<dbReference type="PROSITE" id="PS50110">
    <property type="entry name" value="RESPONSE_REGULATORY"/>
    <property type="match status" value="1"/>
</dbReference>
<evidence type="ECO:0000256" key="3">
    <source>
        <dbReference type="ARBA" id="ARBA00022553"/>
    </source>
</evidence>
<dbReference type="EC" id="2.7.13.3" evidence="2"/>
<accession>A0ABU2G328</accession>
<dbReference type="CDD" id="cd00130">
    <property type="entry name" value="PAS"/>
    <property type="match status" value="1"/>
</dbReference>
<dbReference type="SUPFAM" id="SSF52172">
    <property type="entry name" value="CheY-like"/>
    <property type="match status" value="1"/>
</dbReference>
<dbReference type="Pfam" id="PF08448">
    <property type="entry name" value="PAS_4"/>
    <property type="match status" value="1"/>
</dbReference>
<dbReference type="InterPro" id="IPR036890">
    <property type="entry name" value="HATPase_C_sf"/>
</dbReference>
<feature type="modified residue" description="4-aspartylphosphate" evidence="7">
    <location>
        <position position="54"/>
    </location>
</feature>
<dbReference type="EMBL" id="JAMQOQ010000003">
    <property type="protein sequence ID" value="MDS0295196.1"/>
    <property type="molecule type" value="Genomic_DNA"/>
</dbReference>
<dbReference type="Pfam" id="PF02518">
    <property type="entry name" value="HATPase_c"/>
    <property type="match status" value="1"/>
</dbReference>
<keyword evidence="4" id="KW-0808">Transferase</keyword>
<comment type="catalytic activity">
    <reaction evidence="1">
        <text>ATP + protein L-histidine = ADP + protein N-phospho-L-histidine.</text>
        <dbReference type="EC" id="2.7.13.3"/>
    </reaction>
</comment>
<dbReference type="PRINTS" id="PR00344">
    <property type="entry name" value="BCTRLSENSOR"/>
</dbReference>
<dbReference type="InterPro" id="IPR004358">
    <property type="entry name" value="Sig_transdc_His_kin-like_C"/>
</dbReference>
<evidence type="ECO:0000259" key="10">
    <source>
        <dbReference type="PROSITE" id="PS50112"/>
    </source>
</evidence>
<dbReference type="InterPro" id="IPR011006">
    <property type="entry name" value="CheY-like_superfamily"/>
</dbReference>
<dbReference type="Gene3D" id="3.30.450.20">
    <property type="entry name" value="PAS domain"/>
    <property type="match status" value="1"/>
</dbReference>
<comment type="caution">
    <text evidence="12">The sequence shown here is derived from an EMBL/GenBank/DDBJ whole genome shotgun (WGS) entry which is preliminary data.</text>
</comment>
<dbReference type="PROSITE" id="PS50109">
    <property type="entry name" value="HIS_KIN"/>
    <property type="match status" value="1"/>
</dbReference>
<evidence type="ECO:0000256" key="2">
    <source>
        <dbReference type="ARBA" id="ARBA00012438"/>
    </source>
</evidence>
<reference evidence="12 13" key="1">
    <citation type="submission" date="2022-06" db="EMBL/GenBank/DDBJ databases">
        <title>Halogeometricum sp. a new haloarchaeum isolate from saline soil.</title>
        <authorList>
            <person name="Strakova D."/>
            <person name="Galisteo C."/>
            <person name="Sanchez-Porro C."/>
            <person name="Ventosa A."/>
        </authorList>
    </citation>
    <scope>NUCLEOTIDE SEQUENCE [LARGE SCALE GENOMIC DNA]</scope>
    <source>
        <strain evidence="13">S3BR25-2</strain>
    </source>
</reference>
<evidence type="ECO:0000256" key="5">
    <source>
        <dbReference type="ARBA" id="ARBA00022777"/>
    </source>
</evidence>
<dbReference type="InterPro" id="IPR000014">
    <property type="entry name" value="PAS"/>
</dbReference>
<feature type="domain" description="PAS" evidence="10">
    <location>
        <begin position="134"/>
        <end position="180"/>
    </location>
</feature>
<proteinExistence type="predicted"/>
<organism evidence="12 13">
    <name type="scientific">Halogeometricum luteum</name>
    <dbReference type="NCBI Taxonomy" id="2950537"/>
    <lineage>
        <taxon>Archaea</taxon>
        <taxon>Methanobacteriati</taxon>
        <taxon>Methanobacteriota</taxon>
        <taxon>Stenosarchaea group</taxon>
        <taxon>Halobacteria</taxon>
        <taxon>Halobacteriales</taxon>
        <taxon>Haloferacaceae</taxon>
        <taxon>Halogeometricum</taxon>
    </lineage>
</organism>
<evidence type="ECO:0000256" key="6">
    <source>
        <dbReference type="ARBA" id="ARBA00023012"/>
    </source>
</evidence>
<dbReference type="PANTHER" id="PTHR43711">
    <property type="entry name" value="TWO-COMPONENT HISTIDINE KINASE"/>
    <property type="match status" value="1"/>
</dbReference>
<dbReference type="SUPFAM" id="SSF55874">
    <property type="entry name" value="ATPase domain of HSP90 chaperone/DNA topoisomerase II/histidine kinase"/>
    <property type="match status" value="1"/>
</dbReference>
<gene>
    <name evidence="12" type="ORF">NDI79_13520</name>
</gene>
<keyword evidence="13" id="KW-1185">Reference proteome</keyword>
<dbReference type="InterPro" id="IPR036097">
    <property type="entry name" value="HisK_dim/P_sf"/>
</dbReference>
<feature type="domain" description="Response regulatory" evidence="9">
    <location>
        <begin position="4"/>
        <end position="119"/>
    </location>
</feature>
<dbReference type="SMART" id="SM00387">
    <property type="entry name" value="HATPase_c"/>
    <property type="match status" value="1"/>
</dbReference>
<keyword evidence="5" id="KW-0418">Kinase</keyword>